<accession>A0A934K2F1</accession>
<dbReference type="NCBIfam" id="TIGR01451">
    <property type="entry name" value="B_ant_repeat"/>
    <property type="match status" value="1"/>
</dbReference>
<dbReference type="AlphaFoldDB" id="A0A2W5Z6X1"/>
<evidence type="ECO:0000313" key="4">
    <source>
        <dbReference type="EMBL" id="MBJ7594961.1"/>
    </source>
</evidence>
<proteinExistence type="predicted"/>
<dbReference type="PROSITE" id="PS51257">
    <property type="entry name" value="PROKAR_LIPOPROTEIN"/>
    <property type="match status" value="1"/>
</dbReference>
<protein>
    <recommendedName>
        <fullName evidence="3">DUF11 domain-containing protein</fullName>
    </recommendedName>
</protein>
<evidence type="ECO:0000313" key="6">
    <source>
        <dbReference type="Proteomes" id="UP000248724"/>
    </source>
</evidence>
<reference evidence="5" key="2">
    <citation type="submission" date="2018-05" db="EMBL/GenBank/DDBJ databases">
        <authorList>
            <person name="Ferrari B."/>
        </authorList>
    </citation>
    <scope>NUCLEOTIDE SEQUENCE</scope>
    <source>
        <strain evidence="5">RRmetagenome_bin12</strain>
    </source>
</reference>
<dbReference type="Pfam" id="PF01345">
    <property type="entry name" value="DUF11"/>
    <property type="match status" value="1"/>
</dbReference>
<dbReference type="EMBL" id="QHBU01000255">
    <property type="protein sequence ID" value="PZR78595.1"/>
    <property type="molecule type" value="Genomic_DNA"/>
</dbReference>
<feature type="compositionally biased region" description="Polar residues" evidence="1">
    <location>
        <begin position="299"/>
        <end position="323"/>
    </location>
</feature>
<keyword evidence="2" id="KW-0732">Signal</keyword>
<sequence length="355" mass="35308">MLRRPAALAAASLALTPLLLSACGSGSGQLSVSITGAHTGASGYVATDPTTYPQYSPGDEAIFTVHMVNNGPGTVTGVTVHVTLPEAFRYHATTAIRAPGATRTQPLDAAVNSTTPIFGLWTLSPPGAAGAGVATSVDITFTVYINGQPGGAVVQAYAAGDTNAGQTNATGYNVIVQPAAKLTALVSVSPGTAKRGATVTYQVRIINGGTGNAKNVGVLITLPPVMTFAGSVTPFAGNGTRSSGVDPIRNTLEVYYDGFTLPPLSNAGPGYVVIVFKVTVLGAGRSFSTPAPTATATPGNSDNQGATPSATASNGPAPSSALSTVPAGTYTVDANITDSAGDTYSLHAVAPVSVG</sequence>
<dbReference type="Proteomes" id="UP000606991">
    <property type="component" value="Unassembled WGS sequence"/>
</dbReference>
<evidence type="ECO:0000259" key="3">
    <source>
        <dbReference type="Pfam" id="PF01345"/>
    </source>
</evidence>
<reference evidence="4 7" key="3">
    <citation type="submission" date="2020-10" db="EMBL/GenBank/DDBJ databases">
        <title>Ca. Dormibacterota MAGs.</title>
        <authorList>
            <person name="Montgomery K."/>
        </authorList>
    </citation>
    <scope>NUCLEOTIDE SEQUENCE [LARGE SCALE GENOMIC DNA]</scope>
    <source>
        <strain evidence="4">SC8812_S17_18</strain>
    </source>
</reference>
<evidence type="ECO:0000256" key="2">
    <source>
        <dbReference type="SAM" id="SignalP"/>
    </source>
</evidence>
<dbReference type="Proteomes" id="UP000248724">
    <property type="component" value="Unassembled WGS sequence"/>
</dbReference>
<feature type="domain" description="DUF11" evidence="3">
    <location>
        <begin position="53"/>
        <end position="158"/>
    </location>
</feature>
<feature type="chain" id="PRO_5016141858" description="DUF11 domain-containing protein" evidence="2">
    <location>
        <begin position="23"/>
        <end position="355"/>
    </location>
</feature>
<name>A0A2W5Z6X1_9BACT</name>
<evidence type="ECO:0000313" key="7">
    <source>
        <dbReference type="Proteomes" id="UP000606991"/>
    </source>
</evidence>
<evidence type="ECO:0000313" key="5">
    <source>
        <dbReference type="EMBL" id="PZR78595.1"/>
    </source>
</evidence>
<organism evidence="5 6">
    <name type="scientific">Candidatus Aeolococcus gillhamiae</name>
    <dbReference type="NCBI Taxonomy" id="3127015"/>
    <lineage>
        <taxon>Bacteria</taxon>
        <taxon>Bacillati</taxon>
        <taxon>Candidatus Dormiibacterota</taxon>
        <taxon>Candidatus Dormibacteria</taxon>
        <taxon>Candidatus Aeolococcales</taxon>
        <taxon>Candidatus Aeolococcaceae</taxon>
        <taxon>Candidatus Aeolococcus</taxon>
    </lineage>
</organism>
<evidence type="ECO:0000256" key="1">
    <source>
        <dbReference type="SAM" id="MobiDB-lite"/>
    </source>
</evidence>
<dbReference type="InterPro" id="IPR001434">
    <property type="entry name" value="OmcB-like_DUF11"/>
</dbReference>
<reference evidence="5 6" key="1">
    <citation type="journal article" date="2017" name="Nature">
        <title>Atmospheric trace gases support primary production in Antarctic desert surface soil.</title>
        <authorList>
            <person name="Ji M."/>
            <person name="Greening C."/>
            <person name="Vanwonterghem I."/>
            <person name="Carere C.R."/>
            <person name="Bay S.K."/>
            <person name="Steen J.A."/>
            <person name="Montgomery K."/>
            <person name="Lines T."/>
            <person name="Beardall J."/>
            <person name="van Dorst J."/>
            <person name="Snape I."/>
            <person name="Stott M.B."/>
            <person name="Hugenholtz P."/>
            <person name="Ferrari B.C."/>
        </authorList>
    </citation>
    <scope>NUCLEOTIDE SEQUENCE [LARGE SCALE GENOMIC DNA]</scope>
    <source>
        <strain evidence="5">RRmetagenome_bin12</strain>
    </source>
</reference>
<feature type="region of interest" description="Disordered" evidence="1">
    <location>
        <begin position="290"/>
        <end position="324"/>
    </location>
</feature>
<accession>A0A2W5Z6X1</accession>
<dbReference type="EMBL" id="JAEKNS010000093">
    <property type="protein sequence ID" value="MBJ7594961.1"/>
    <property type="molecule type" value="Genomic_DNA"/>
</dbReference>
<feature type="signal peptide" evidence="2">
    <location>
        <begin position="1"/>
        <end position="22"/>
    </location>
</feature>
<gene>
    <name evidence="5" type="ORF">DLM65_12525</name>
    <name evidence="4" type="ORF">JF886_08910</name>
</gene>
<dbReference type="InterPro" id="IPR047589">
    <property type="entry name" value="DUF11_rpt"/>
</dbReference>
<comment type="caution">
    <text evidence="5">The sequence shown here is derived from an EMBL/GenBank/DDBJ whole genome shotgun (WGS) entry which is preliminary data.</text>
</comment>